<keyword evidence="14" id="KW-0479">Metal-binding</keyword>
<dbReference type="InterPro" id="IPR006390">
    <property type="entry name" value="DHP_synth_dom"/>
</dbReference>
<evidence type="ECO:0000256" key="5">
    <source>
        <dbReference type="ARBA" id="ARBA00004763"/>
    </source>
</evidence>
<evidence type="ECO:0000256" key="4">
    <source>
        <dbReference type="ARBA" id="ARBA00001946"/>
    </source>
</evidence>
<keyword evidence="20" id="KW-0511">Multifunctional enzyme</keyword>
<dbReference type="GO" id="GO:0003848">
    <property type="term" value="F:2-amino-4-hydroxy-6-hydroxymethyldihydropteridine diphosphokinase activity"/>
    <property type="evidence" value="ECO:0007669"/>
    <property type="project" value="UniProtKB-EC"/>
</dbReference>
<evidence type="ECO:0000313" key="27">
    <source>
        <dbReference type="Proteomes" id="UP001276659"/>
    </source>
</evidence>
<comment type="similarity">
    <text evidence="22">In the central section; belongs to the HPPK family.</text>
</comment>
<dbReference type="Pfam" id="PF01288">
    <property type="entry name" value="HPPK"/>
    <property type="match status" value="1"/>
</dbReference>
<sequence>MRDRGLKILRTSALYETKAMYLEDQQSFINGACEVETSLGPFELLDQLKEIEKNLGREKTIENGPRTIDLDILLYDNKIVEDERLSVPHKRMREREFVLRPLCETMPMPSSIATFQDLLDTLPPSTEVLSPLTPLSSRLDPVSSQNPGRPTHVMAILNLTPDSFSDGGLHPIADPGLLIPTLQSYLNQPNPISILDVGGQSTRPHAPQIPPEEELSRILPTIKLVRSDPLFHKLAISVDTYRTSVAAAAIEAGADLINDVSAGQMDPEMLPTIARLGCTCILMHMRGTPETMNKLTDYPEGVINGVGKELLARVREAEAVGIRRWRIMLDPGIGFAKTQAQNLELLRRFPELRDIEGLRGFPWVIGASRKGFIGKITGVEEASERKWGTAAAITAAVQGGADVVRIHDVGEMGQVVKMADAIWRV</sequence>
<comment type="similarity">
    <text evidence="9">In the C-terminal section; belongs to the DHPS family.</text>
</comment>
<dbReference type="Pfam" id="PF00809">
    <property type="entry name" value="Pterin_bind"/>
    <property type="match status" value="1"/>
</dbReference>
<evidence type="ECO:0000256" key="19">
    <source>
        <dbReference type="ARBA" id="ARBA00022909"/>
    </source>
</evidence>
<dbReference type="EC" id="2.5.1.15" evidence="10"/>
<comment type="similarity">
    <text evidence="8">In the N-terminal section; belongs to the DHNA family.</text>
</comment>
<dbReference type="InterPro" id="IPR011005">
    <property type="entry name" value="Dihydropteroate_synth-like_sf"/>
</dbReference>
<evidence type="ECO:0000256" key="6">
    <source>
        <dbReference type="ARBA" id="ARBA00005013"/>
    </source>
</evidence>
<gene>
    <name evidence="26" type="ORF">OEA41_003340</name>
</gene>
<dbReference type="NCBIfam" id="TIGR01498">
    <property type="entry name" value="folK"/>
    <property type="match status" value="1"/>
</dbReference>
<evidence type="ECO:0000256" key="10">
    <source>
        <dbReference type="ARBA" id="ARBA00012458"/>
    </source>
</evidence>
<evidence type="ECO:0000256" key="2">
    <source>
        <dbReference type="ARBA" id="ARBA00000198"/>
    </source>
</evidence>
<dbReference type="InterPro" id="IPR000489">
    <property type="entry name" value="Pterin-binding_dom"/>
</dbReference>
<evidence type="ECO:0000256" key="23">
    <source>
        <dbReference type="ARBA" id="ARBA00067568"/>
    </source>
</evidence>
<dbReference type="InterPro" id="IPR045031">
    <property type="entry name" value="DHP_synth-like"/>
</dbReference>
<comment type="pathway">
    <text evidence="5">Cofactor biosynthesis; tetrahydrofolate biosynthesis; 7,8-dihydrofolate from 2-amino-4-hydroxy-6-hydroxymethyl-7,8-dihydropteridine diphosphate and 4-aminobenzoate: step 1/2.</text>
</comment>
<keyword evidence="15" id="KW-0547">Nucleotide-binding</keyword>
<dbReference type="InterPro" id="IPR000550">
    <property type="entry name" value="Hppk"/>
</dbReference>
<dbReference type="PANTHER" id="PTHR20941">
    <property type="entry name" value="FOLATE SYNTHESIS PROTEINS"/>
    <property type="match status" value="1"/>
</dbReference>
<evidence type="ECO:0000256" key="20">
    <source>
        <dbReference type="ARBA" id="ARBA00023268"/>
    </source>
</evidence>
<evidence type="ECO:0000256" key="7">
    <source>
        <dbReference type="ARBA" id="ARBA00005051"/>
    </source>
</evidence>
<dbReference type="AlphaFoldDB" id="A0AAD9Z4H2"/>
<comment type="catalytic activity">
    <reaction evidence="1">
        <text>(7,8-dihydropterin-6-yl)methyl diphosphate + 4-aminobenzoate = 7,8-dihydropteroate + diphosphate</text>
        <dbReference type="Rhea" id="RHEA:19949"/>
        <dbReference type="ChEBI" id="CHEBI:17836"/>
        <dbReference type="ChEBI" id="CHEBI:17839"/>
        <dbReference type="ChEBI" id="CHEBI:33019"/>
        <dbReference type="ChEBI" id="CHEBI:72950"/>
        <dbReference type="EC" id="2.5.1.15"/>
    </reaction>
</comment>
<evidence type="ECO:0000256" key="8">
    <source>
        <dbReference type="ARBA" id="ARBA00009640"/>
    </source>
</evidence>
<comment type="function">
    <text evidence="21">Catalyzes three sequential steps of tetrahydrofolate biosynthesis.</text>
</comment>
<keyword evidence="18" id="KW-0460">Magnesium</keyword>
<evidence type="ECO:0000256" key="12">
    <source>
        <dbReference type="ARBA" id="ARBA00013253"/>
    </source>
</evidence>
<evidence type="ECO:0000256" key="14">
    <source>
        <dbReference type="ARBA" id="ARBA00022723"/>
    </source>
</evidence>
<dbReference type="PROSITE" id="PS00792">
    <property type="entry name" value="DHPS_1"/>
    <property type="match status" value="1"/>
</dbReference>
<dbReference type="SUPFAM" id="SSF51717">
    <property type="entry name" value="Dihydropteroate synthetase-like"/>
    <property type="match status" value="1"/>
</dbReference>
<evidence type="ECO:0000256" key="9">
    <source>
        <dbReference type="ARBA" id="ARBA00009951"/>
    </source>
</evidence>
<dbReference type="EMBL" id="JASNWA010000008">
    <property type="protein sequence ID" value="KAK3171256.1"/>
    <property type="molecule type" value="Genomic_DNA"/>
</dbReference>
<feature type="domain" description="Pterin-binding" evidence="25">
    <location>
        <begin position="151"/>
        <end position="417"/>
    </location>
</feature>
<comment type="catalytic activity">
    <reaction evidence="3">
        <text>7,8-dihydroneopterin = 6-hydroxymethyl-7,8-dihydropterin + glycolaldehyde</text>
        <dbReference type="Rhea" id="RHEA:10540"/>
        <dbReference type="ChEBI" id="CHEBI:17001"/>
        <dbReference type="ChEBI" id="CHEBI:17071"/>
        <dbReference type="ChEBI" id="CHEBI:44841"/>
        <dbReference type="EC" id="4.1.2.25"/>
    </reaction>
</comment>
<dbReference type="GO" id="GO:0046872">
    <property type="term" value="F:metal ion binding"/>
    <property type="evidence" value="ECO:0007669"/>
    <property type="project" value="UniProtKB-KW"/>
</dbReference>
<evidence type="ECO:0000313" key="26">
    <source>
        <dbReference type="EMBL" id="KAK3171256.1"/>
    </source>
</evidence>
<evidence type="ECO:0000256" key="3">
    <source>
        <dbReference type="ARBA" id="ARBA00001353"/>
    </source>
</evidence>
<keyword evidence="16" id="KW-0418">Kinase</keyword>
<organism evidence="26 27">
    <name type="scientific">Lepraria neglecta</name>
    <dbReference type="NCBI Taxonomy" id="209136"/>
    <lineage>
        <taxon>Eukaryota</taxon>
        <taxon>Fungi</taxon>
        <taxon>Dikarya</taxon>
        <taxon>Ascomycota</taxon>
        <taxon>Pezizomycotina</taxon>
        <taxon>Lecanoromycetes</taxon>
        <taxon>OSLEUM clade</taxon>
        <taxon>Lecanoromycetidae</taxon>
        <taxon>Lecanorales</taxon>
        <taxon>Lecanorineae</taxon>
        <taxon>Stereocaulaceae</taxon>
        <taxon>Lepraria</taxon>
    </lineage>
</organism>
<dbReference type="GO" id="GO:0005524">
    <property type="term" value="F:ATP binding"/>
    <property type="evidence" value="ECO:0007669"/>
    <property type="project" value="UniProtKB-KW"/>
</dbReference>
<keyword evidence="19" id="KW-0289">Folate biosynthesis</keyword>
<accession>A0AAD9Z4H2</accession>
<proteinExistence type="inferred from homology"/>
<evidence type="ECO:0000256" key="18">
    <source>
        <dbReference type="ARBA" id="ARBA00022842"/>
    </source>
</evidence>
<dbReference type="GO" id="GO:0004156">
    <property type="term" value="F:dihydropteroate synthase activity"/>
    <property type="evidence" value="ECO:0007669"/>
    <property type="project" value="UniProtKB-EC"/>
</dbReference>
<dbReference type="Gene3D" id="3.30.70.560">
    <property type="entry name" value="7,8-Dihydro-6-hydroxymethylpterin-pyrophosphokinase HPPK"/>
    <property type="match status" value="1"/>
</dbReference>
<protein>
    <recommendedName>
        <fullName evidence="23">Folic acid synthesis protein FOL1</fullName>
        <ecNumber evidence="10">2.5.1.15</ecNumber>
        <ecNumber evidence="12">2.7.6.3</ecNumber>
        <ecNumber evidence="11">4.1.2.25</ecNumber>
    </recommendedName>
    <alternativeName>
        <fullName evidence="24">Folic acid synthesis protein fol1</fullName>
    </alternativeName>
</protein>
<evidence type="ECO:0000259" key="25">
    <source>
        <dbReference type="PROSITE" id="PS50972"/>
    </source>
</evidence>
<evidence type="ECO:0000256" key="21">
    <source>
        <dbReference type="ARBA" id="ARBA00058009"/>
    </source>
</evidence>
<comment type="caution">
    <text evidence="26">The sequence shown here is derived from an EMBL/GenBank/DDBJ whole genome shotgun (WGS) entry which is preliminary data.</text>
</comment>
<evidence type="ECO:0000256" key="24">
    <source>
        <dbReference type="ARBA" id="ARBA00068111"/>
    </source>
</evidence>
<dbReference type="EC" id="2.7.6.3" evidence="12"/>
<dbReference type="GO" id="GO:0004150">
    <property type="term" value="F:dihydroneopterin aldolase activity"/>
    <property type="evidence" value="ECO:0007669"/>
    <property type="project" value="UniProtKB-EC"/>
</dbReference>
<dbReference type="GO" id="GO:0016301">
    <property type="term" value="F:kinase activity"/>
    <property type="evidence" value="ECO:0007669"/>
    <property type="project" value="UniProtKB-KW"/>
</dbReference>
<dbReference type="SUPFAM" id="SSF55083">
    <property type="entry name" value="6-hydroxymethyl-7,8-dihydropterin pyrophosphokinase, HPPK"/>
    <property type="match status" value="1"/>
</dbReference>
<comment type="catalytic activity">
    <reaction evidence="2">
        <text>6-hydroxymethyl-7,8-dihydropterin + ATP = (7,8-dihydropterin-6-yl)methyl diphosphate + AMP + H(+)</text>
        <dbReference type="Rhea" id="RHEA:11412"/>
        <dbReference type="ChEBI" id="CHEBI:15378"/>
        <dbReference type="ChEBI" id="CHEBI:30616"/>
        <dbReference type="ChEBI" id="CHEBI:44841"/>
        <dbReference type="ChEBI" id="CHEBI:72950"/>
        <dbReference type="ChEBI" id="CHEBI:456215"/>
        <dbReference type="EC" id="2.7.6.3"/>
    </reaction>
</comment>
<reference evidence="26" key="1">
    <citation type="submission" date="2022-11" db="EMBL/GenBank/DDBJ databases">
        <title>Chromosomal genome sequence assembly and mating type (MAT) locus characterization of the leprose asexual lichenized fungus Lepraria neglecta (Nyl.) Erichsen.</title>
        <authorList>
            <person name="Allen J.L."/>
            <person name="Pfeffer B."/>
        </authorList>
    </citation>
    <scope>NUCLEOTIDE SEQUENCE</scope>
    <source>
        <strain evidence="26">Allen 5258</strain>
    </source>
</reference>
<dbReference type="GO" id="GO:0005740">
    <property type="term" value="C:mitochondrial envelope"/>
    <property type="evidence" value="ECO:0007669"/>
    <property type="project" value="TreeGrafter"/>
</dbReference>
<evidence type="ECO:0000256" key="17">
    <source>
        <dbReference type="ARBA" id="ARBA00022840"/>
    </source>
</evidence>
<comment type="pathway">
    <text evidence="7">Cofactor biosynthesis; tetrahydrofolate biosynthesis; 2-amino-4-hydroxy-6-hydroxymethyl-7,8-dihydropteridine diphosphate from 7,8-dihydroneopterin triphosphate: step 4/4.</text>
</comment>
<dbReference type="Proteomes" id="UP001276659">
    <property type="component" value="Unassembled WGS sequence"/>
</dbReference>
<evidence type="ECO:0000256" key="22">
    <source>
        <dbReference type="ARBA" id="ARBA00061548"/>
    </source>
</evidence>
<comment type="pathway">
    <text evidence="6">Cofactor biosynthesis; tetrahydrofolate biosynthesis; 2-amino-4-hydroxy-6-hydroxymethyl-7,8-dihydropteridine diphosphate from 7,8-dihydroneopterin triphosphate: step 3/4.</text>
</comment>
<evidence type="ECO:0000256" key="13">
    <source>
        <dbReference type="ARBA" id="ARBA00022679"/>
    </source>
</evidence>
<evidence type="ECO:0000256" key="15">
    <source>
        <dbReference type="ARBA" id="ARBA00022741"/>
    </source>
</evidence>
<keyword evidence="13" id="KW-0808">Transferase</keyword>
<dbReference type="PANTHER" id="PTHR20941:SF1">
    <property type="entry name" value="FOLIC ACID SYNTHESIS PROTEIN FOL1"/>
    <property type="match status" value="1"/>
</dbReference>
<keyword evidence="17" id="KW-0067">ATP-binding</keyword>
<keyword evidence="27" id="KW-1185">Reference proteome</keyword>
<name>A0AAD9Z4H2_9LECA</name>
<dbReference type="GO" id="GO:0046656">
    <property type="term" value="P:folic acid biosynthetic process"/>
    <property type="evidence" value="ECO:0007669"/>
    <property type="project" value="UniProtKB-KW"/>
</dbReference>
<evidence type="ECO:0000256" key="11">
    <source>
        <dbReference type="ARBA" id="ARBA00013043"/>
    </source>
</evidence>
<dbReference type="InterPro" id="IPR035907">
    <property type="entry name" value="Hppk_sf"/>
</dbReference>
<dbReference type="NCBIfam" id="TIGR01496">
    <property type="entry name" value="DHPS"/>
    <property type="match status" value="1"/>
</dbReference>
<dbReference type="Gene3D" id="3.20.20.20">
    <property type="entry name" value="Dihydropteroate synthase-like"/>
    <property type="match status" value="1"/>
</dbReference>
<comment type="cofactor">
    <cofactor evidence="4">
        <name>Mg(2+)</name>
        <dbReference type="ChEBI" id="CHEBI:18420"/>
    </cofactor>
</comment>
<evidence type="ECO:0000256" key="16">
    <source>
        <dbReference type="ARBA" id="ARBA00022777"/>
    </source>
</evidence>
<dbReference type="CDD" id="cd00739">
    <property type="entry name" value="DHPS"/>
    <property type="match status" value="1"/>
</dbReference>
<dbReference type="CDD" id="cd00483">
    <property type="entry name" value="HPPK"/>
    <property type="match status" value="1"/>
</dbReference>
<evidence type="ECO:0000256" key="1">
    <source>
        <dbReference type="ARBA" id="ARBA00000012"/>
    </source>
</evidence>
<dbReference type="FunFam" id="3.20.20.20:FF:000006">
    <property type="entry name" value="Dihydropteroate synthase"/>
    <property type="match status" value="1"/>
</dbReference>
<dbReference type="GO" id="GO:0046654">
    <property type="term" value="P:tetrahydrofolate biosynthetic process"/>
    <property type="evidence" value="ECO:0007669"/>
    <property type="project" value="TreeGrafter"/>
</dbReference>
<dbReference type="PROSITE" id="PS50972">
    <property type="entry name" value="PTERIN_BINDING"/>
    <property type="match status" value="1"/>
</dbReference>
<dbReference type="EC" id="4.1.2.25" evidence="11"/>